<dbReference type="GO" id="GO:0003677">
    <property type="term" value="F:DNA binding"/>
    <property type="evidence" value="ECO:0007669"/>
    <property type="project" value="InterPro"/>
</dbReference>
<dbReference type="InterPro" id="IPR001387">
    <property type="entry name" value="Cro/C1-type_HTH"/>
</dbReference>
<evidence type="ECO:0000313" key="1">
    <source>
        <dbReference type="EMBL" id="SAY46574.1"/>
    </source>
</evidence>
<protein>
    <recommendedName>
        <fullName evidence="2">HTH cro/C1-type domain-containing protein</fullName>
    </recommendedName>
</protein>
<dbReference type="AlphaFoldDB" id="A0A1C3HNE7"/>
<dbReference type="InterPro" id="IPR010982">
    <property type="entry name" value="Lambda_DNA-bd_dom_sf"/>
</dbReference>
<name>A0A1C3HNE7_SERMA</name>
<reference evidence="1" key="1">
    <citation type="submission" date="2016-05" db="EMBL/GenBank/DDBJ databases">
        <authorList>
            <person name="Lavstsen T."/>
            <person name="Jespersen J.S."/>
        </authorList>
    </citation>
    <scope>NUCLEOTIDE SEQUENCE</scope>
    <source>
        <strain evidence="1">PWN146_assembly</strain>
    </source>
</reference>
<dbReference type="CDD" id="cd00093">
    <property type="entry name" value="HTH_XRE"/>
    <property type="match status" value="1"/>
</dbReference>
<proteinExistence type="predicted"/>
<dbReference type="SUPFAM" id="SSF47413">
    <property type="entry name" value="lambda repressor-like DNA-binding domains"/>
    <property type="match status" value="1"/>
</dbReference>
<dbReference type="EMBL" id="LT575492">
    <property type="protein sequence ID" value="SAY46574.1"/>
    <property type="molecule type" value="Genomic_DNA"/>
</dbReference>
<organism evidence="1">
    <name type="scientific">Serratia marcescens</name>
    <dbReference type="NCBI Taxonomy" id="615"/>
    <lineage>
        <taxon>Bacteria</taxon>
        <taxon>Pseudomonadati</taxon>
        <taxon>Pseudomonadota</taxon>
        <taxon>Gammaproteobacteria</taxon>
        <taxon>Enterobacterales</taxon>
        <taxon>Yersiniaceae</taxon>
        <taxon>Serratia</taxon>
    </lineage>
</organism>
<sequence length="194" mass="22657">MKRDKNKEIGDRLRSIRERCGLTRKEVELQTNGEIKSASLSTFENNQSQISLRYLKVLLDFYRLKGVRSSYDWVISGDGMQPIEHEGLASNITAVKESAYFLQNNQNSKIITATTNRFSPYIKTGDFIGIIKRDSFTHELKLYTLMREDTPEFIFGKKDKETSLIYYIDRSDIVTQENDLPHQIYEVIWVRKQS</sequence>
<gene>
    <name evidence="1" type="ORF">PWN146_05343</name>
</gene>
<dbReference type="RefSeq" id="WP_164120216.1">
    <property type="nucleotide sequence ID" value="NZ_JAUJUO010000003.1"/>
</dbReference>
<dbReference type="Gene3D" id="1.10.260.40">
    <property type="entry name" value="lambda repressor-like DNA-binding domains"/>
    <property type="match status" value="1"/>
</dbReference>
<accession>A0A1C3HNE7</accession>
<evidence type="ECO:0008006" key="2">
    <source>
        <dbReference type="Google" id="ProtNLM"/>
    </source>
</evidence>